<proteinExistence type="predicted"/>
<dbReference type="Proteomes" id="UP000226031">
    <property type="component" value="Unassembled WGS sequence"/>
</dbReference>
<accession>A0A2B7Z5N1</accession>
<gene>
    <name evidence="2" type="ORF">GX50_08051</name>
</gene>
<dbReference type="STRING" id="73230.A0A2B7Z5N1"/>
<evidence type="ECO:0000259" key="1">
    <source>
        <dbReference type="Pfam" id="PF24483"/>
    </source>
</evidence>
<comment type="caution">
    <text evidence="2">The sequence shown here is derived from an EMBL/GenBank/DDBJ whole genome shotgun (WGS) entry which is preliminary data.</text>
</comment>
<dbReference type="AlphaFoldDB" id="A0A2B7Z5N1"/>
<dbReference type="EMBL" id="PDND01000264">
    <property type="protein sequence ID" value="PGH29216.1"/>
    <property type="molecule type" value="Genomic_DNA"/>
</dbReference>
<evidence type="ECO:0000313" key="3">
    <source>
        <dbReference type="Proteomes" id="UP000226031"/>
    </source>
</evidence>
<feature type="domain" description="DUF7582" evidence="1">
    <location>
        <begin position="120"/>
        <end position="225"/>
    </location>
</feature>
<name>A0A2B7Z5N1_9EURO</name>
<reference evidence="2 3" key="1">
    <citation type="submission" date="2017-10" db="EMBL/GenBank/DDBJ databases">
        <title>Comparative genomics in systemic dimorphic fungi from Ajellomycetaceae.</title>
        <authorList>
            <person name="Munoz J.F."/>
            <person name="Mcewen J.G."/>
            <person name="Clay O.K."/>
            <person name="Cuomo C.A."/>
        </authorList>
    </citation>
    <scope>NUCLEOTIDE SEQUENCE [LARGE SCALE GENOMIC DNA]</scope>
    <source>
        <strain evidence="2 3">UAMH4076</strain>
    </source>
</reference>
<keyword evidence="3" id="KW-1185">Reference proteome</keyword>
<dbReference type="VEuPathDB" id="FungiDB:EMCG_03182"/>
<dbReference type="InterPro" id="IPR056004">
    <property type="entry name" value="DUF7582"/>
</dbReference>
<sequence>MATNKQEDNRAESTRQDTLVLDKAKMERGLVALDEAMGKDLMIHAFSPITMISPGGYIAVTYFENRISTEDIDVIIDPDYAGERDLLNLLRTTMMDVGDYLGYGKKWINDSVALFLTTPSRRSLFDDAKKQDIVLWSGENLRVLAAPLEWGLESKLRRLSAKPNHPKRVTDMSDVLVLLNALINKNKGALNRDVVLGMNRNGFDLAIKEQVLDQVAEEYEGQYGEKPFC</sequence>
<protein>
    <recommendedName>
        <fullName evidence="1">DUF7582 domain-containing protein</fullName>
    </recommendedName>
</protein>
<evidence type="ECO:0000313" key="2">
    <source>
        <dbReference type="EMBL" id="PGH29216.1"/>
    </source>
</evidence>
<dbReference type="Pfam" id="PF24483">
    <property type="entry name" value="DUF7582"/>
    <property type="match status" value="1"/>
</dbReference>
<organism evidence="2 3">
    <name type="scientific">[Emmonsia] crescens</name>
    <dbReference type="NCBI Taxonomy" id="73230"/>
    <lineage>
        <taxon>Eukaryota</taxon>
        <taxon>Fungi</taxon>
        <taxon>Dikarya</taxon>
        <taxon>Ascomycota</taxon>
        <taxon>Pezizomycotina</taxon>
        <taxon>Eurotiomycetes</taxon>
        <taxon>Eurotiomycetidae</taxon>
        <taxon>Onygenales</taxon>
        <taxon>Ajellomycetaceae</taxon>
        <taxon>Emergomyces</taxon>
    </lineage>
</organism>